<keyword evidence="1" id="KW-1133">Transmembrane helix</keyword>
<evidence type="ECO:0000313" key="3">
    <source>
        <dbReference type="Proteomes" id="UP000551616"/>
    </source>
</evidence>
<reference evidence="2 3" key="1">
    <citation type="submission" date="2020-05" db="EMBL/GenBank/DDBJ databases">
        <title>Bremerella alba sp. nov., a novel planctomycete isolated from the surface of the macroalga Fucus spiralis.</title>
        <authorList>
            <person name="Godinho O."/>
            <person name="Botelho R."/>
            <person name="Albuquerque L."/>
            <person name="Wiegand S."/>
            <person name="Da Costa M.S."/>
            <person name="Lobo-Da-Cunha A."/>
            <person name="Jogler C."/>
            <person name="Lage O.M."/>
        </authorList>
    </citation>
    <scope>NUCLEOTIDE SEQUENCE [LARGE SCALE GENOMIC DNA]</scope>
    <source>
        <strain evidence="2 3">FF15</strain>
    </source>
</reference>
<comment type="caution">
    <text evidence="2">The sequence shown here is derived from an EMBL/GenBank/DDBJ whole genome shotgun (WGS) entry which is preliminary data.</text>
</comment>
<feature type="transmembrane region" description="Helical" evidence="1">
    <location>
        <begin position="34"/>
        <end position="56"/>
    </location>
</feature>
<protein>
    <submittedName>
        <fullName evidence="2">Uncharacterized protein</fullName>
    </submittedName>
</protein>
<dbReference type="EMBL" id="JABRWO010000008">
    <property type="protein sequence ID" value="MBA2115837.1"/>
    <property type="molecule type" value="Genomic_DNA"/>
</dbReference>
<keyword evidence="1" id="KW-0812">Transmembrane</keyword>
<dbReference type="Proteomes" id="UP000551616">
    <property type="component" value="Unassembled WGS sequence"/>
</dbReference>
<accession>A0A7V9A7X3</accession>
<organism evidence="2 3">
    <name type="scientific">Bremerella alba</name>
    <dbReference type="NCBI Taxonomy" id="980252"/>
    <lineage>
        <taxon>Bacteria</taxon>
        <taxon>Pseudomonadati</taxon>
        <taxon>Planctomycetota</taxon>
        <taxon>Planctomycetia</taxon>
        <taxon>Pirellulales</taxon>
        <taxon>Pirellulaceae</taxon>
        <taxon>Bremerella</taxon>
    </lineage>
</organism>
<name>A0A7V9A7X3_9BACT</name>
<keyword evidence="1" id="KW-0472">Membrane</keyword>
<keyword evidence="3" id="KW-1185">Reference proteome</keyword>
<gene>
    <name evidence="2" type="ORF">HOV93_30230</name>
</gene>
<sequence>MALWIILLIVIMFVALSGASYGYASRPAQGSYPIYTAPLGGLASLILLGLVALLVLGMMNGFEGFPIELSKFTVD</sequence>
<evidence type="ECO:0000313" key="2">
    <source>
        <dbReference type="EMBL" id="MBA2115837.1"/>
    </source>
</evidence>
<proteinExistence type="predicted"/>
<dbReference type="AlphaFoldDB" id="A0A7V9A7X3"/>
<evidence type="ECO:0000256" key="1">
    <source>
        <dbReference type="SAM" id="Phobius"/>
    </source>
</evidence>